<proteinExistence type="predicted"/>
<feature type="signal peptide" evidence="2">
    <location>
        <begin position="1"/>
        <end position="28"/>
    </location>
</feature>
<dbReference type="GO" id="GO:0016787">
    <property type="term" value="F:hydrolase activity"/>
    <property type="evidence" value="ECO:0007669"/>
    <property type="project" value="UniProtKB-KW"/>
</dbReference>
<evidence type="ECO:0000256" key="2">
    <source>
        <dbReference type="SAM" id="SignalP"/>
    </source>
</evidence>
<protein>
    <submittedName>
        <fullName evidence="4">Glycoside hydrolase family 128 protein</fullName>
    </submittedName>
</protein>
<dbReference type="InterPro" id="IPR017853">
    <property type="entry name" value="GH"/>
</dbReference>
<reference evidence="4 5" key="1">
    <citation type="journal article" date="2016" name="Mol. Biol. Evol.">
        <title>Comparative Genomics of Early-Diverging Mushroom-Forming Fungi Provides Insights into the Origins of Lignocellulose Decay Capabilities.</title>
        <authorList>
            <person name="Nagy L.G."/>
            <person name="Riley R."/>
            <person name="Tritt A."/>
            <person name="Adam C."/>
            <person name="Daum C."/>
            <person name="Floudas D."/>
            <person name="Sun H."/>
            <person name="Yadav J.S."/>
            <person name="Pangilinan J."/>
            <person name="Larsson K.H."/>
            <person name="Matsuura K."/>
            <person name="Barry K."/>
            <person name="Labutti K."/>
            <person name="Kuo R."/>
            <person name="Ohm R.A."/>
            <person name="Bhattacharya S.S."/>
            <person name="Shirouzu T."/>
            <person name="Yoshinaga Y."/>
            <person name="Martin F.M."/>
            <person name="Grigoriev I.V."/>
            <person name="Hibbett D.S."/>
        </authorList>
    </citation>
    <scope>NUCLEOTIDE SEQUENCE [LARGE SCALE GENOMIC DNA]</scope>
    <source>
        <strain evidence="4 5">L-15889</strain>
    </source>
</reference>
<evidence type="ECO:0000313" key="5">
    <source>
        <dbReference type="Proteomes" id="UP000076727"/>
    </source>
</evidence>
<dbReference type="Proteomes" id="UP000076727">
    <property type="component" value="Unassembled WGS sequence"/>
</dbReference>
<dbReference type="STRING" id="1314783.A0A165SWK4"/>
<feature type="compositionally biased region" description="Low complexity" evidence="1">
    <location>
        <begin position="99"/>
        <end position="131"/>
    </location>
</feature>
<gene>
    <name evidence="4" type="ORF">DAEQUDRAFT_722756</name>
</gene>
<dbReference type="Pfam" id="PF11790">
    <property type="entry name" value="Glyco_hydro_cc"/>
    <property type="match status" value="1"/>
</dbReference>
<feature type="compositionally biased region" description="Low complexity" evidence="1">
    <location>
        <begin position="69"/>
        <end position="81"/>
    </location>
</feature>
<keyword evidence="2" id="KW-0732">Signal</keyword>
<feature type="chain" id="PRO_5007866722" evidence="2">
    <location>
        <begin position="29"/>
        <end position="380"/>
    </location>
</feature>
<dbReference type="InterPro" id="IPR053183">
    <property type="entry name" value="ASL1"/>
</dbReference>
<dbReference type="EMBL" id="KV429040">
    <property type="protein sequence ID" value="KZT72594.1"/>
    <property type="molecule type" value="Genomic_DNA"/>
</dbReference>
<accession>A0A165SWK4</accession>
<dbReference type="SUPFAM" id="SSF51445">
    <property type="entry name" value="(Trans)glycosidases"/>
    <property type="match status" value="1"/>
</dbReference>
<keyword evidence="4" id="KW-0378">Hydrolase</keyword>
<feature type="region of interest" description="Disordered" evidence="1">
    <location>
        <begin position="99"/>
        <end position="139"/>
    </location>
</feature>
<evidence type="ECO:0000256" key="1">
    <source>
        <dbReference type="SAM" id="MobiDB-lite"/>
    </source>
</evidence>
<sequence>MISIKLLNLLTVGGVALFLSSLAPSVNGLSNVGSKHQQLNRLVAHGGISKRAAQQKRSLSKRCKTRDNSTSSDVASSTSWSSSYVAPTSSYAATTEWSSSSYYTPTDTPTTTWTSTSSTSSTAASPTSSSGSGSGKVGVAWTGSNDQELATVKTSSTKFLYNWSAWKPSNSDSLGYEFWPMFHDASSVSDFESNVVAGYGTNILGFNEPEQSGQANMDAGTAASLWQQYIEPKKDIGYGLISPAVTSDQAGIPWMQSFISECNGGCTFTAGCALHYYGTDPNDFISYVQTYYSTLQSSCSVLHVTEFACMDFSGATTPDESQIWDFYSTAIKWMDSQDYIASYFAFGILDDMGNVITQDALLSDGTPTSLGYTYIYDSWT</sequence>
<feature type="region of interest" description="Disordered" evidence="1">
    <location>
        <begin position="50"/>
        <end position="81"/>
    </location>
</feature>
<dbReference type="OrthoDB" id="5959761at2759"/>
<organism evidence="4 5">
    <name type="scientific">Daedalea quercina L-15889</name>
    <dbReference type="NCBI Taxonomy" id="1314783"/>
    <lineage>
        <taxon>Eukaryota</taxon>
        <taxon>Fungi</taxon>
        <taxon>Dikarya</taxon>
        <taxon>Basidiomycota</taxon>
        <taxon>Agaricomycotina</taxon>
        <taxon>Agaricomycetes</taxon>
        <taxon>Polyporales</taxon>
        <taxon>Fomitopsis</taxon>
    </lineage>
</organism>
<feature type="domain" description="Asl1-like glycosyl hydrolase catalytic" evidence="3">
    <location>
        <begin position="138"/>
        <end position="374"/>
    </location>
</feature>
<dbReference type="AlphaFoldDB" id="A0A165SWK4"/>
<dbReference type="PANTHER" id="PTHR34154:SF3">
    <property type="entry name" value="ALKALI-SENSITIVE LINKAGE PROTEIN 1"/>
    <property type="match status" value="1"/>
</dbReference>
<evidence type="ECO:0000313" key="4">
    <source>
        <dbReference type="EMBL" id="KZT72594.1"/>
    </source>
</evidence>
<dbReference type="PANTHER" id="PTHR34154">
    <property type="entry name" value="ALKALI-SENSITIVE LINKAGE PROTEIN 1"/>
    <property type="match status" value="1"/>
</dbReference>
<keyword evidence="5" id="KW-1185">Reference proteome</keyword>
<evidence type="ECO:0000259" key="3">
    <source>
        <dbReference type="Pfam" id="PF11790"/>
    </source>
</evidence>
<dbReference type="InterPro" id="IPR024655">
    <property type="entry name" value="Asl1_glyco_hydro_catalytic"/>
</dbReference>
<dbReference type="GO" id="GO:0071966">
    <property type="term" value="P:fungal-type cell wall polysaccharide metabolic process"/>
    <property type="evidence" value="ECO:0007669"/>
    <property type="project" value="TreeGrafter"/>
</dbReference>
<name>A0A165SWK4_9APHY</name>
<dbReference type="GO" id="GO:0009277">
    <property type="term" value="C:fungal-type cell wall"/>
    <property type="evidence" value="ECO:0007669"/>
    <property type="project" value="TreeGrafter"/>
</dbReference>